<keyword evidence="1" id="KW-0547">Nucleotide-binding</keyword>
<keyword evidence="5" id="KW-1185">Reference proteome</keyword>
<proteinExistence type="predicted"/>
<name>A0A916WA35_9BACI</name>
<protein>
    <recommendedName>
        <fullName evidence="3">AAA domain-containing protein</fullName>
    </recommendedName>
</protein>
<dbReference type="Pfam" id="PF13614">
    <property type="entry name" value="AAA_31"/>
    <property type="match status" value="1"/>
</dbReference>
<dbReference type="RefSeq" id="WP_188384903.1">
    <property type="nucleotide sequence ID" value="NZ_BMEY01000011.1"/>
</dbReference>
<evidence type="ECO:0000259" key="3">
    <source>
        <dbReference type="Pfam" id="PF13614"/>
    </source>
</evidence>
<dbReference type="GO" id="GO:0009898">
    <property type="term" value="C:cytoplasmic side of plasma membrane"/>
    <property type="evidence" value="ECO:0007669"/>
    <property type="project" value="TreeGrafter"/>
</dbReference>
<dbReference type="PANTHER" id="PTHR43384">
    <property type="entry name" value="SEPTUM SITE-DETERMINING PROTEIN MIND HOMOLOG, CHLOROPLASTIC-RELATED"/>
    <property type="match status" value="1"/>
</dbReference>
<dbReference type="GO" id="GO:0005829">
    <property type="term" value="C:cytosol"/>
    <property type="evidence" value="ECO:0007669"/>
    <property type="project" value="TreeGrafter"/>
</dbReference>
<dbReference type="GO" id="GO:0005524">
    <property type="term" value="F:ATP binding"/>
    <property type="evidence" value="ECO:0007669"/>
    <property type="project" value="UniProtKB-KW"/>
</dbReference>
<organism evidence="4 5">
    <name type="scientific">Ornithinibacillus halotolerans</name>
    <dbReference type="NCBI Taxonomy" id="1274357"/>
    <lineage>
        <taxon>Bacteria</taxon>
        <taxon>Bacillati</taxon>
        <taxon>Bacillota</taxon>
        <taxon>Bacilli</taxon>
        <taxon>Bacillales</taxon>
        <taxon>Bacillaceae</taxon>
        <taxon>Ornithinibacillus</taxon>
    </lineage>
</organism>
<accession>A0A916WA35</accession>
<keyword evidence="2" id="KW-0067">ATP-binding</keyword>
<evidence type="ECO:0000256" key="2">
    <source>
        <dbReference type="ARBA" id="ARBA00022840"/>
    </source>
</evidence>
<feature type="domain" description="AAA" evidence="3">
    <location>
        <begin position="125"/>
        <end position="289"/>
    </location>
</feature>
<sequence length="349" mass="40273">MNKPRIIIADTDEKYITPLQLKFVEEYFNKVNLEIITDVQYFEELFTTPQKVDILVISEEFYSETLHRHNINHIFMMTEHNEHGTTEDLAVVRIFKYTSIKVIFNEIVGRSSEVLRNSEKLEECKTVLVYSASGGVGKTTLALGMSQCLTKSYKRVLYINAARLQYFQQLLENKSAITASDVYSKLAIADEHIYEQIEHVIRREVFNYLPPFKGPLMSLGLPYSIFETIIQSAKASKEYDYIIVDADSTFDEEKAKLMNIADKVIVVTKQDRTSAFATNLLVSHIDGIDSEKYIYICNDFKKDLENSLVTPNIQFTVNDYISHFDHYEQMTCEDFAKDSGVQRISYLVV</sequence>
<dbReference type="InterPro" id="IPR027417">
    <property type="entry name" value="P-loop_NTPase"/>
</dbReference>
<dbReference type="EMBL" id="BMEY01000011">
    <property type="protein sequence ID" value="GGA79778.1"/>
    <property type="molecule type" value="Genomic_DNA"/>
</dbReference>
<dbReference type="InterPro" id="IPR050625">
    <property type="entry name" value="ParA/MinD_ATPase"/>
</dbReference>
<dbReference type="Proteomes" id="UP000613512">
    <property type="component" value="Unassembled WGS sequence"/>
</dbReference>
<reference evidence="4" key="1">
    <citation type="journal article" date="2014" name="Int. J. Syst. Evol. Microbiol.">
        <title>Complete genome sequence of Corynebacterium casei LMG S-19264T (=DSM 44701T), isolated from a smear-ripened cheese.</title>
        <authorList>
            <consortium name="US DOE Joint Genome Institute (JGI-PGF)"/>
            <person name="Walter F."/>
            <person name="Albersmeier A."/>
            <person name="Kalinowski J."/>
            <person name="Ruckert C."/>
        </authorList>
    </citation>
    <scope>NUCLEOTIDE SEQUENCE</scope>
    <source>
        <strain evidence="4">CGMCC 1.12408</strain>
    </source>
</reference>
<reference evidence="4" key="2">
    <citation type="submission" date="2020-09" db="EMBL/GenBank/DDBJ databases">
        <authorList>
            <person name="Sun Q."/>
            <person name="Zhou Y."/>
        </authorList>
    </citation>
    <scope>NUCLEOTIDE SEQUENCE</scope>
    <source>
        <strain evidence="4">CGMCC 1.12408</strain>
    </source>
</reference>
<dbReference type="AlphaFoldDB" id="A0A916WA35"/>
<comment type="caution">
    <text evidence="4">The sequence shown here is derived from an EMBL/GenBank/DDBJ whole genome shotgun (WGS) entry which is preliminary data.</text>
</comment>
<evidence type="ECO:0000313" key="4">
    <source>
        <dbReference type="EMBL" id="GGA79778.1"/>
    </source>
</evidence>
<evidence type="ECO:0000313" key="5">
    <source>
        <dbReference type="Proteomes" id="UP000613512"/>
    </source>
</evidence>
<dbReference type="SUPFAM" id="SSF52540">
    <property type="entry name" value="P-loop containing nucleoside triphosphate hydrolases"/>
    <property type="match status" value="1"/>
</dbReference>
<dbReference type="GO" id="GO:0016887">
    <property type="term" value="F:ATP hydrolysis activity"/>
    <property type="evidence" value="ECO:0007669"/>
    <property type="project" value="TreeGrafter"/>
</dbReference>
<dbReference type="InterPro" id="IPR025669">
    <property type="entry name" value="AAA_dom"/>
</dbReference>
<dbReference type="GO" id="GO:0051782">
    <property type="term" value="P:negative regulation of cell division"/>
    <property type="evidence" value="ECO:0007669"/>
    <property type="project" value="TreeGrafter"/>
</dbReference>
<evidence type="ECO:0000256" key="1">
    <source>
        <dbReference type="ARBA" id="ARBA00022741"/>
    </source>
</evidence>
<dbReference type="PANTHER" id="PTHR43384:SF6">
    <property type="entry name" value="SEPTUM SITE-DETERMINING PROTEIN MIND HOMOLOG, CHLOROPLASTIC"/>
    <property type="match status" value="1"/>
</dbReference>
<dbReference type="Gene3D" id="3.40.50.300">
    <property type="entry name" value="P-loop containing nucleotide triphosphate hydrolases"/>
    <property type="match status" value="1"/>
</dbReference>
<gene>
    <name evidence="4" type="ORF">GCM10008025_23980</name>
</gene>
<dbReference type="Gene3D" id="3.40.50.10850">
    <property type="entry name" value="Ntrc-like two-domain protein"/>
    <property type="match status" value="1"/>
</dbReference>